<evidence type="ECO:0000256" key="2">
    <source>
        <dbReference type="ARBA" id="ARBA00022692"/>
    </source>
</evidence>
<evidence type="ECO:0000313" key="7">
    <source>
        <dbReference type="EnsemblMetazoa" id="CLYHEMP003746.1"/>
    </source>
</evidence>
<dbReference type="GO" id="GO:0016020">
    <property type="term" value="C:membrane"/>
    <property type="evidence" value="ECO:0007669"/>
    <property type="project" value="UniProtKB-SubCell"/>
</dbReference>
<accession>A0A7M5V5E5</accession>
<feature type="domain" description="PIG-P" evidence="6">
    <location>
        <begin position="21"/>
        <end position="94"/>
    </location>
</feature>
<dbReference type="PANTHER" id="PTHR46346">
    <property type="entry name" value="PHOSPHATIDYLINOSITOL N-ACETYLGLUCOSAMINYLTRANSFERASE SUBUNIT P"/>
    <property type="match status" value="1"/>
</dbReference>
<dbReference type="PANTHER" id="PTHR46346:SF1">
    <property type="entry name" value="PHOSPHATIDYLINOSITOL N-ACETYLGLUCOSAMINYLTRANSFERASE SUBUNIT P"/>
    <property type="match status" value="1"/>
</dbReference>
<evidence type="ECO:0000256" key="1">
    <source>
        <dbReference type="ARBA" id="ARBA00004141"/>
    </source>
</evidence>
<feature type="transmembrane region" description="Helical" evidence="5">
    <location>
        <begin position="21"/>
        <end position="45"/>
    </location>
</feature>
<feature type="transmembrane region" description="Helical" evidence="5">
    <location>
        <begin position="65"/>
        <end position="88"/>
    </location>
</feature>
<evidence type="ECO:0000256" key="4">
    <source>
        <dbReference type="ARBA" id="ARBA00023136"/>
    </source>
</evidence>
<evidence type="ECO:0000256" key="5">
    <source>
        <dbReference type="SAM" id="Phobius"/>
    </source>
</evidence>
<keyword evidence="4 5" id="KW-0472">Membrane</keyword>
<evidence type="ECO:0000256" key="3">
    <source>
        <dbReference type="ARBA" id="ARBA00022989"/>
    </source>
</evidence>
<dbReference type="EnsemblMetazoa" id="CLYHEMT003746.1">
    <property type="protein sequence ID" value="CLYHEMP003746.1"/>
    <property type="gene ID" value="CLYHEMG003746"/>
</dbReference>
<dbReference type="GO" id="GO:0005783">
    <property type="term" value="C:endoplasmic reticulum"/>
    <property type="evidence" value="ECO:0007669"/>
    <property type="project" value="TreeGrafter"/>
</dbReference>
<evidence type="ECO:0000259" key="6">
    <source>
        <dbReference type="Pfam" id="PF08510"/>
    </source>
</evidence>
<keyword evidence="3 5" id="KW-1133">Transmembrane helix</keyword>
<dbReference type="RefSeq" id="XP_066910243.1">
    <property type="nucleotide sequence ID" value="XM_067054142.1"/>
</dbReference>
<dbReference type="Proteomes" id="UP000594262">
    <property type="component" value="Unplaced"/>
</dbReference>
<dbReference type="GeneID" id="136797559"/>
<sequence length="144" mass="16564">MDNPPRSQPVLEHNPCPTPSRAIYGFVLYVVSYVLYGAYILWALIPDEYLATVGITYIPARHWVITFPLLMYLGIIMLVVVYSLLYWINSSEMTCEEPLTKREDSLMEFSEDLNDLDDPVVDTTKSHLLIGKHSLRKRVNDVNN</sequence>
<evidence type="ECO:0000313" key="8">
    <source>
        <dbReference type="Proteomes" id="UP000594262"/>
    </source>
</evidence>
<dbReference type="InterPro" id="IPR052263">
    <property type="entry name" value="GPI_Anchor_Biosynth"/>
</dbReference>
<comment type="subcellular location">
    <subcellularLocation>
        <location evidence="1">Membrane</location>
        <topology evidence="1">Multi-pass membrane protein</topology>
    </subcellularLocation>
</comment>
<dbReference type="InterPro" id="IPR013717">
    <property type="entry name" value="PIG-P"/>
</dbReference>
<organism evidence="7 8">
    <name type="scientific">Clytia hemisphaerica</name>
    <dbReference type="NCBI Taxonomy" id="252671"/>
    <lineage>
        <taxon>Eukaryota</taxon>
        <taxon>Metazoa</taxon>
        <taxon>Cnidaria</taxon>
        <taxon>Hydrozoa</taxon>
        <taxon>Hydroidolina</taxon>
        <taxon>Leptothecata</taxon>
        <taxon>Obeliida</taxon>
        <taxon>Clytiidae</taxon>
        <taxon>Clytia</taxon>
    </lineage>
</organism>
<protein>
    <recommendedName>
        <fullName evidence="6">PIG-P domain-containing protein</fullName>
    </recommendedName>
</protein>
<dbReference type="AlphaFoldDB" id="A0A7M5V5E5"/>
<name>A0A7M5V5E5_9CNID</name>
<dbReference type="OrthoDB" id="690928at2759"/>
<dbReference type="GO" id="GO:0006506">
    <property type="term" value="P:GPI anchor biosynthetic process"/>
    <property type="evidence" value="ECO:0007669"/>
    <property type="project" value="TreeGrafter"/>
</dbReference>
<reference evidence="7" key="1">
    <citation type="submission" date="2021-01" db="UniProtKB">
        <authorList>
            <consortium name="EnsemblMetazoa"/>
        </authorList>
    </citation>
    <scope>IDENTIFICATION</scope>
</reference>
<dbReference type="Pfam" id="PF08510">
    <property type="entry name" value="PIG-P"/>
    <property type="match status" value="1"/>
</dbReference>
<keyword evidence="2 5" id="KW-0812">Transmembrane</keyword>
<proteinExistence type="predicted"/>
<keyword evidence="8" id="KW-1185">Reference proteome</keyword>